<feature type="domain" description="EF-hand" evidence="4">
    <location>
        <begin position="75"/>
        <end position="110"/>
    </location>
</feature>
<comment type="caution">
    <text evidence="5">The sequence shown here is derived from an EMBL/GenBank/DDBJ whole genome shotgun (WGS) entry which is preliminary data.</text>
</comment>
<dbReference type="SUPFAM" id="SSF47473">
    <property type="entry name" value="EF-hand"/>
    <property type="match status" value="1"/>
</dbReference>
<evidence type="ECO:0000256" key="2">
    <source>
        <dbReference type="ARBA" id="ARBA00022737"/>
    </source>
</evidence>
<dbReference type="InterPro" id="IPR002048">
    <property type="entry name" value="EF_hand_dom"/>
</dbReference>
<evidence type="ECO:0000259" key="4">
    <source>
        <dbReference type="PROSITE" id="PS50222"/>
    </source>
</evidence>
<dbReference type="AlphaFoldDB" id="A0ABD0LRY3"/>
<dbReference type="Gene3D" id="1.10.238.10">
    <property type="entry name" value="EF-hand"/>
    <property type="match status" value="2"/>
</dbReference>
<protein>
    <recommendedName>
        <fullName evidence="4">EF-hand domain-containing protein</fullName>
    </recommendedName>
</protein>
<dbReference type="Pfam" id="PF13499">
    <property type="entry name" value="EF-hand_7"/>
    <property type="match status" value="1"/>
</dbReference>
<evidence type="ECO:0000313" key="5">
    <source>
        <dbReference type="EMBL" id="KAK7502238.1"/>
    </source>
</evidence>
<reference evidence="5 6" key="1">
    <citation type="journal article" date="2023" name="Sci. Data">
        <title>Genome assembly of the Korean intertidal mud-creeper Batillaria attramentaria.</title>
        <authorList>
            <person name="Patra A.K."/>
            <person name="Ho P.T."/>
            <person name="Jun S."/>
            <person name="Lee S.J."/>
            <person name="Kim Y."/>
            <person name="Won Y.J."/>
        </authorList>
    </citation>
    <scope>NUCLEOTIDE SEQUENCE [LARGE SCALE GENOMIC DNA]</scope>
    <source>
        <strain evidence="5">Wonlab-2016</strain>
    </source>
</reference>
<dbReference type="InterPro" id="IPR011992">
    <property type="entry name" value="EF-hand-dom_pair"/>
</dbReference>
<evidence type="ECO:0000313" key="6">
    <source>
        <dbReference type="Proteomes" id="UP001519460"/>
    </source>
</evidence>
<evidence type="ECO:0000256" key="1">
    <source>
        <dbReference type="ARBA" id="ARBA00022723"/>
    </source>
</evidence>
<accession>A0ABD0LRY3</accession>
<dbReference type="PANTHER" id="PTHR34524:SF6">
    <property type="entry name" value="CALCYPHOSINE LIKE"/>
    <property type="match status" value="1"/>
</dbReference>
<dbReference type="InterPro" id="IPR051581">
    <property type="entry name" value="Ca-bind"/>
</dbReference>
<dbReference type="Proteomes" id="UP001519460">
    <property type="component" value="Unassembled WGS sequence"/>
</dbReference>
<feature type="domain" description="EF-hand" evidence="4">
    <location>
        <begin position="111"/>
        <end position="146"/>
    </location>
</feature>
<keyword evidence="2" id="KW-0677">Repeat</keyword>
<dbReference type="PROSITE" id="PS50222">
    <property type="entry name" value="EF_HAND_2"/>
    <property type="match status" value="2"/>
</dbReference>
<keyword evidence="1" id="KW-0479">Metal-binding</keyword>
<evidence type="ECO:0000256" key="3">
    <source>
        <dbReference type="ARBA" id="ARBA00022837"/>
    </source>
</evidence>
<dbReference type="PANTHER" id="PTHR34524">
    <property type="entry name" value="CALCYPHOSIN"/>
    <property type="match status" value="1"/>
</dbReference>
<dbReference type="EMBL" id="JACVVK020000027">
    <property type="protein sequence ID" value="KAK7502238.1"/>
    <property type="molecule type" value="Genomic_DNA"/>
</dbReference>
<gene>
    <name evidence="5" type="ORF">BaRGS_00006602</name>
</gene>
<keyword evidence="3" id="KW-0106">Calcium</keyword>
<dbReference type="SMART" id="SM00054">
    <property type="entry name" value="EFh"/>
    <property type="match status" value="2"/>
</dbReference>
<organism evidence="5 6">
    <name type="scientific">Batillaria attramentaria</name>
    <dbReference type="NCBI Taxonomy" id="370345"/>
    <lineage>
        <taxon>Eukaryota</taxon>
        <taxon>Metazoa</taxon>
        <taxon>Spiralia</taxon>
        <taxon>Lophotrochozoa</taxon>
        <taxon>Mollusca</taxon>
        <taxon>Gastropoda</taxon>
        <taxon>Caenogastropoda</taxon>
        <taxon>Sorbeoconcha</taxon>
        <taxon>Cerithioidea</taxon>
        <taxon>Batillariidae</taxon>
        <taxon>Batillaria</taxon>
    </lineage>
</organism>
<sequence length="212" mass="24767">MDCRDVNAKLAQICSQRLAKERDPIERFKCLALKNGAAGIKTLGRKFRIMDYNGYRQPDWEEFYVGCRECRMTRMSREELREVFDCFYRDDSGTLDSEEFLAAIRPPMSKIRKQLVQKAFAKMDRTGDEVITIDDMIAVYDVTRHPKFKNGEMTEKQVLREFLKNFEAEDHIGGRVTLDEWMDYYAGVSASVDDDAYFSLMMYNCWGVKACD</sequence>
<proteinExistence type="predicted"/>
<name>A0ABD0LRY3_9CAEN</name>
<dbReference type="GO" id="GO:0046872">
    <property type="term" value="F:metal ion binding"/>
    <property type="evidence" value="ECO:0007669"/>
    <property type="project" value="UniProtKB-KW"/>
</dbReference>
<dbReference type="CDD" id="cd00051">
    <property type="entry name" value="EFh"/>
    <property type="match status" value="1"/>
</dbReference>
<keyword evidence="6" id="KW-1185">Reference proteome</keyword>